<gene>
    <name evidence="3" type="primary">SCPL27</name>
    <name evidence="3" type="ORF">QJS10_CPB20g01450</name>
</gene>
<evidence type="ECO:0000313" key="4">
    <source>
        <dbReference type="Proteomes" id="UP001180020"/>
    </source>
</evidence>
<keyword evidence="3" id="KW-0645">Protease</keyword>
<accession>A0AAV9C9W7</accession>
<evidence type="ECO:0000256" key="2">
    <source>
        <dbReference type="SAM" id="SignalP"/>
    </source>
</evidence>
<dbReference type="PANTHER" id="PTHR11802:SF201">
    <property type="entry name" value="CARBOXYPEPTIDASE"/>
    <property type="match status" value="1"/>
</dbReference>
<reference evidence="3" key="2">
    <citation type="submission" date="2023-06" db="EMBL/GenBank/DDBJ databases">
        <authorList>
            <person name="Ma L."/>
            <person name="Liu K.-W."/>
            <person name="Li Z."/>
            <person name="Hsiao Y.-Y."/>
            <person name="Qi Y."/>
            <person name="Fu T."/>
            <person name="Tang G."/>
            <person name="Zhang D."/>
            <person name="Sun W.-H."/>
            <person name="Liu D.-K."/>
            <person name="Li Y."/>
            <person name="Chen G.-Z."/>
            <person name="Liu X.-D."/>
            <person name="Liao X.-Y."/>
            <person name="Jiang Y.-T."/>
            <person name="Yu X."/>
            <person name="Hao Y."/>
            <person name="Huang J."/>
            <person name="Zhao X.-W."/>
            <person name="Ke S."/>
            <person name="Chen Y.-Y."/>
            <person name="Wu W.-L."/>
            <person name="Hsu J.-L."/>
            <person name="Lin Y.-F."/>
            <person name="Huang M.-D."/>
            <person name="Li C.-Y."/>
            <person name="Huang L."/>
            <person name="Wang Z.-W."/>
            <person name="Zhao X."/>
            <person name="Zhong W.-Y."/>
            <person name="Peng D.-H."/>
            <person name="Ahmad S."/>
            <person name="Lan S."/>
            <person name="Zhang J.-S."/>
            <person name="Tsai W.-C."/>
            <person name="Van De Peer Y."/>
            <person name="Liu Z.-J."/>
        </authorList>
    </citation>
    <scope>NUCLEOTIDE SEQUENCE</scope>
    <source>
        <strain evidence="3">CP</strain>
        <tissue evidence="3">Leaves</tissue>
    </source>
</reference>
<evidence type="ECO:0000256" key="1">
    <source>
        <dbReference type="ARBA" id="ARBA00009431"/>
    </source>
</evidence>
<sequence>MATKKKNLSLGISVLLVVVVFESFVAAKTVLPDMQTTKDDNLIDFLPNQPGAVDFQQYSGYITVDEGKEMEFFYYFAGATGDNPTSKPLILCFTAHVANFIFVESPAGVGFSKAADPQNMMTVSRPVNNQYVYKFLFGWFQRFPEFRNNDFYMAGQGSFGLSGPKLAQIILANNHMSNGTFINLKGLLVAGYVMTYNSGLTFATVRNSGAKMVSIDG</sequence>
<dbReference type="Gene3D" id="3.40.50.1820">
    <property type="entry name" value="alpha/beta hydrolase"/>
    <property type="match status" value="2"/>
</dbReference>
<dbReference type="Pfam" id="PF00450">
    <property type="entry name" value="Peptidase_S10"/>
    <property type="match status" value="2"/>
</dbReference>
<protein>
    <submittedName>
        <fullName evidence="3">Serine carboxypeptidase-like 27</fullName>
    </submittedName>
</protein>
<dbReference type="Proteomes" id="UP001180020">
    <property type="component" value="Unassembled WGS sequence"/>
</dbReference>
<keyword evidence="3" id="KW-0121">Carboxypeptidase</keyword>
<comment type="caution">
    <text evidence="3">The sequence shown here is derived from an EMBL/GenBank/DDBJ whole genome shotgun (WGS) entry which is preliminary data.</text>
</comment>
<feature type="signal peptide" evidence="2">
    <location>
        <begin position="1"/>
        <end position="27"/>
    </location>
</feature>
<proteinExistence type="inferred from homology"/>
<dbReference type="EMBL" id="JAUJYO010000020">
    <property type="protein sequence ID" value="KAK1285675.1"/>
    <property type="molecule type" value="Genomic_DNA"/>
</dbReference>
<keyword evidence="2" id="KW-0732">Signal</keyword>
<keyword evidence="4" id="KW-1185">Reference proteome</keyword>
<comment type="similarity">
    <text evidence="1">Belongs to the peptidase S10 family.</text>
</comment>
<organism evidence="3 4">
    <name type="scientific">Acorus calamus</name>
    <name type="common">Sweet flag</name>
    <dbReference type="NCBI Taxonomy" id="4465"/>
    <lineage>
        <taxon>Eukaryota</taxon>
        <taxon>Viridiplantae</taxon>
        <taxon>Streptophyta</taxon>
        <taxon>Embryophyta</taxon>
        <taxon>Tracheophyta</taxon>
        <taxon>Spermatophyta</taxon>
        <taxon>Magnoliopsida</taxon>
        <taxon>Liliopsida</taxon>
        <taxon>Acoraceae</taxon>
        <taxon>Acorus</taxon>
    </lineage>
</organism>
<dbReference type="InterPro" id="IPR001563">
    <property type="entry name" value="Peptidase_S10"/>
</dbReference>
<evidence type="ECO:0000313" key="3">
    <source>
        <dbReference type="EMBL" id="KAK1285675.1"/>
    </source>
</evidence>
<dbReference type="AlphaFoldDB" id="A0AAV9C9W7"/>
<dbReference type="InterPro" id="IPR029058">
    <property type="entry name" value="AB_hydrolase_fold"/>
</dbReference>
<keyword evidence="3" id="KW-0378">Hydrolase</keyword>
<dbReference type="SUPFAM" id="SSF53474">
    <property type="entry name" value="alpha/beta-Hydrolases"/>
    <property type="match status" value="1"/>
</dbReference>
<dbReference type="PANTHER" id="PTHR11802">
    <property type="entry name" value="SERINE PROTEASE FAMILY S10 SERINE CARBOXYPEPTIDASE"/>
    <property type="match status" value="1"/>
</dbReference>
<name>A0AAV9C9W7_ACOCL</name>
<dbReference type="PRINTS" id="PR00724">
    <property type="entry name" value="CRBOXYPTASEC"/>
</dbReference>
<reference evidence="3" key="1">
    <citation type="journal article" date="2023" name="Nat. Commun.">
        <title>Diploid and tetraploid genomes of Acorus and the evolution of monocots.</title>
        <authorList>
            <person name="Ma L."/>
            <person name="Liu K.W."/>
            <person name="Li Z."/>
            <person name="Hsiao Y.Y."/>
            <person name="Qi Y."/>
            <person name="Fu T."/>
            <person name="Tang G.D."/>
            <person name="Zhang D."/>
            <person name="Sun W.H."/>
            <person name="Liu D.K."/>
            <person name="Li Y."/>
            <person name="Chen G.Z."/>
            <person name="Liu X.D."/>
            <person name="Liao X.Y."/>
            <person name="Jiang Y.T."/>
            <person name="Yu X."/>
            <person name="Hao Y."/>
            <person name="Huang J."/>
            <person name="Zhao X.W."/>
            <person name="Ke S."/>
            <person name="Chen Y.Y."/>
            <person name="Wu W.L."/>
            <person name="Hsu J.L."/>
            <person name="Lin Y.F."/>
            <person name="Huang M.D."/>
            <person name="Li C.Y."/>
            <person name="Huang L."/>
            <person name="Wang Z.W."/>
            <person name="Zhao X."/>
            <person name="Zhong W.Y."/>
            <person name="Peng D.H."/>
            <person name="Ahmad S."/>
            <person name="Lan S."/>
            <person name="Zhang J.S."/>
            <person name="Tsai W.C."/>
            <person name="Van de Peer Y."/>
            <person name="Liu Z.J."/>
        </authorList>
    </citation>
    <scope>NUCLEOTIDE SEQUENCE</scope>
    <source>
        <strain evidence="3">CP</strain>
    </source>
</reference>
<dbReference type="GO" id="GO:0004185">
    <property type="term" value="F:serine-type carboxypeptidase activity"/>
    <property type="evidence" value="ECO:0007669"/>
    <property type="project" value="InterPro"/>
</dbReference>
<feature type="chain" id="PRO_5043855055" evidence="2">
    <location>
        <begin position="28"/>
        <end position="217"/>
    </location>
</feature>
<dbReference type="GO" id="GO:0006508">
    <property type="term" value="P:proteolysis"/>
    <property type="evidence" value="ECO:0007669"/>
    <property type="project" value="InterPro"/>
</dbReference>